<evidence type="ECO:0000256" key="1">
    <source>
        <dbReference type="ARBA" id="ARBA00000085"/>
    </source>
</evidence>
<organism evidence="11 12">
    <name type="scientific">Microbaculum marinum</name>
    <dbReference type="NCBI Taxonomy" id="1764581"/>
    <lineage>
        <taxon>Bacteria</taxon>
        <taxon>Pseudomonadati</taxon>
        <taxon>Pseudomonadota</taxon>
        <taxon>Alphaproteobacteria</taxon>
        <taxon>Hyphomicrobiales</taxon>
        <taxon>Tepidamorphaceae</taxon>
        <taxon>Microbaculum</taxon>
    </lineage>
</organism>
<proteinExistence type="predicted"/>
<dbReference type="AlphaFoldDB" id="A0AAW9RI89"/>
<dbReference type="PANTHER" id="PTHR41523">
    <property type="entry name" value="TWO-COMPONENT SYSTEM SENSOR PROTEIN"/>
    <property type="match status" value="1"/>
</dbReference>
<dbReference type="Pfam" id="PF08447">
    <property type="entry name" value="PAS_3"/>
    <property type="match status" value="1"/>
</dbReference>
<dbReference type="EMBL" id="JAZHOF010000003">
    <property type="protein sequence ID" value="MEJ8571645.1"/>
    <property type="molecule type" value="Genomic_DNA"/>
</dbReference>
<feature type="domain" description="PAS" evidence="9">
    <location>
        <begin position="18"/>
        <end position="90"/>
    </location>
</feature>
<dbReference type="Pfam" id="PF02518">
    <property type="entry name" value="HATPase_c"/>
    <property type="match status" value="1"/>
</dbReference>
<comment type="caution">
    <text evidence="11">The sequence shown here is derived from an EMBL/GenBank/DDBJ whole genome shotgun (WGS) entry which is preliminary data.</text>
</comment>
<keyword evidence="8" id="KW-0843">Virulence</keyword>
<dbReference type="Pfam" id="PF07568">
    <property type="entry name" value="HisKA_2"/>
    <property type="match status" value="1"/>
</dbReference>
<keyword evidence="3" id="KW-0597">Phosphoprotein</keyword>
<evidence type="ECO:0000256" key="6">
    <source>
        <dbReference type="ARBA" id="ARBA00022777"/>
    </source>
</evidence>
<gene>
    <name evidence="11" type="ORF">V3328_09195</name>
</gene>
<dbReference type="InterPro" id="IPR035965">
    <property type="entry name" value="PAS-like_dom_sf"/>
</dbReference>
<dbReference type="EC" id="2.7.13.3" evidence="2"/>
<keyword evidence="4" id="KW-0808">Transferase</keyword>
<keyword evidence="5" id="KW-0547">Nucleotide-binding</keyword>
<keyword evidence="7" id="KW-0067">ATP-binding</keyword>
<keyword evidence="12" id="KW-1185">Reference proteome</keyword>
<dbReference type="CDD" id="cd00130">
    <property type="entry name" value="PAS"/>
    <property type="match status" value="1"/>
</dbReference>
<dbReference type="InterPro" id="IPR036890">
    <property type="entry name" value="HATPase_C_sf"/>
</dbReference>
<dbReference type="SMART" id="SM00091">
    <property type="entry name" value="PAS"/>
    <property type="match status" value="1"/>
</dbReference>
<evidence type="ECO:0000259" key="9">
    <source>
        <dbReference type="PROSITE" id="PS50112"/>
    </source>
</evidence>
<dbReference type="InterPro" id="IPR011495">
    <property type="entry name" value="Sig_transdc_His_kin_sub2_dim/P"/>
</dbReference>
<dbReference type="InterPro" id="IPR003594">
    <property type="entry name" value="HATPase_dom"/>
</dbReference>
<dbReference type="RefSeq" id="WP_340329342.1">
    <property type="nucleotide sequence ID" value="NZ_JAZHOF010000003.1"/>
</dbReference>
<evidence type="ECO:0000259" key="10">
    <source>
        <dbReference type="PROSITE" id="PS50113"/>
    </source>
</evidence>
<dbReference type="InterPro" id="IPR000700">
    <property type="entry name" value="PAS-assoc_C"/>
</dbReference>
<dbReference type="PROSITE" id="PS50113">
    <property type="entry name" value="PAC"/>
    <property type="match status" value="1"/>
</dbReference>
<dbReference type="NCBIfam" id="TIGR00229">
    <property type="entry name" value="sensory_box"/>
    <property type="match status" value="1"/>
</dbReference>
<evidence type="ECO:0000256" key="2">
    <source>
        <dbReference type="ARBA" id="ARBA00012438"/>
    </source>
</evidence>
<dbReference type="Gene3D" id="2.10.70.100">
    <property type="match status" value="1"/>
</dbReference>
<dbReference type="PROSITE" id="PS50112">
    <property type="entry name" value="PAS"/>
    <property type="match status" value="1"/>
</dbReference>
<evidence type="ECO:0000256" key="5">
    <source>
        <dbReference type="ARBA" id="ARBA00022741"/>
    </source>
</evidence>
<dbReference type="InterPro" id="IPR000014">
    <property type="entry name" value="PAS"/>
</dbReference>
<dbReference type="InterPro" id="IPR013655">
    <property type="entry name" value="PAS_fold_3"/>
</dbReference>
<evidence type="ECO:0000256" key="7">
    <source>
        <dbReference type="ARBA" id="ARBA00022840"/>
    </source>
</evidence>
<protein>
    <recommendedName>
        <fullName evidence="2">histidine kinase</fullName>
        <ecNumber evidence="2">2.7.13.3</ecNumber>
    </recommendedName>
</protein>
<accession>A0AAW9RI89</accession>
<dbReference type="GO" id="GO:0004673">
    <property type="term" value="F:protein histidine kinase activity"/>
    <property type="evidence" value="ECO:0007669"/>
    <property type="project" value="UniProtKB-EC"/>
</dbReference>
<dbReference type="GO" id="GO:0005524">
    <property type="term" value="F:ATP binding"/>
    <property type="evidence" value="ECO:0007669"/>
    <property type="project" value="UniProtKB-KW"/>
</dbReference>
<dbReference type="PANTHER" id="PTHR41523:SF8">
    <property type="entry name" value="ETHYLENE RESPONSE SENSOR PROTEIN"/>
    <property type="match status" value="1"/>
</dbReference>
<dbReference type="SUPFAM" id="SSF55785">
    <property type="entry name" value="PYP-like sensor domain (PAS domain)"/>
    <property type="match status" value="1"/>
</dbReference>
<evidence type="ECO:0000256" key="4">
    <source>
        <dbReference type="ARBA" id="ARBA00022679"/>
    </source>
</evidence>
<name>A0AAW9RI89_9HYPH</name>
<reference evidence="11 12" key="1">
    <citation type="submission" date="2024-02" db="EMBL/GenBank/DDBJ databases">
        <title>Genome analysis and characterization of Microbaculum marinisediminis sp. nov., isolated from marine sediment.</title>
        <authorList>
            <person name="Du Z.-J."/>
            <person name="Ye Y.-Q."/>
            <person name="Zhang Z.-R."/>
            <person name="Yuan S.-M."/>
            <person name="Zhang X.-Y."/>
        </authorList>
    </citation>
    <scope>NUCLEOTIDE SEQUENCE [LARGE SCALE GENOMIC DNA]</scope>
    <source>
        <strain evidence="11 12">SDUM1044001</strain>
    </source>
</reference>
<dbReference type="Proteomes" id="UP001378188">
    <property type="component" value="Unassembled WGS sequence"/>
</dbReference>
<comment type="catalytic activity">
    <reaction evidence="1">
        <text>ATP + protein L-histidine = ADP + protein N-phospho-L-histidine.</text>
        <dbReference type="EC" id="2.7.13.3"/>
    </reaction>
</comment>
<keyword evidence="6 11" id="KW-0418">Kinase</keyword>
<dbReference type="SUPFAM" id="SSF55874">
    <property type="entry name" value="ATPase domain of HSP90 chaperone/DNA topoisomerase II/histidine kinase"/>
    <property type="match status" value="1"/>
</dbReference>
<feature type="domain" description="PAC" evidence="10">
    <location>
        <begin position="91"/>
        <end position="144"/>
    </location>
</feature>
<evidence type="ECO:0000313" key="11">
    <source>
        <dbReference type="EMBL" id="MEJ8571645.1"/>
    </source>
</evidence>
<evidence type="ECO:0000256" key="3">
    <source>
        <dbReference type="ARBA" id="ARBA00022553"/>
    </source>
</evidence>
<evidence type="ECO:0000256" key="8">
    <source>
        <dbReference type="ARBA" id="ARBA00023026"/>
    </source>
</evidence>
<sequence>MTRNQLAGAPSAGALRTEHERLLAALKAARAGTWAWKIAEDIVEWDDALCGVYGIARERAPRTSSEFLALIHPDDRRRAWQKIDACIETGVDADYRFRAIVDGEIRWIYDRSSLVKNPDGSPAYMVGACLDVTDRQRIEAERNAALEKQTLLLNELGHRVKNHLAMIVSMLRLKGSRQTDPAARLDFERAIERVNTIAYLHGQLYRSGQVQTVDAQAYLGEICRNLEHSVLSESDIAIVCQLQPCALHVDQAVPIGLILNEFVTNAAKYAFAPGRSGRILVRFRVRNGRGTLTVSDNGRGFAPGTQPGVGSRLMRGLARQVGGRLRIVSANGLTCSLSFAVTPGEAGTSAGTEA</sequence>
<dbReference type="Gene3D" id="3.30.450.20">
    <property type="entry name" value="PAS domain"/>
    <property type="match status" value="1"/>
</dbReference>
<evidence type="ECO:0000313" key="12">
    <source>
        <dbReference type="Proteomes" id="UP001378188"/>
    </source>
</evidence>
<dbReference type="CDD" id="cd16917">
    <property type="entry name" value="HATPase_UhpB-NarQ-NarX-like"/>
    <property type="match status" value="1"/>
</dbReference>
<dbReference type="Gene3D" id="3.30.565.10">
    <property type="entry name" value="Histidine kinase-like ATPase, C-terminal domain"/>
    <property type="match status" value="1"/>
</dbReference>
<dbReference type="SMART" id="SM00387">
    <property type="entry name" value="HATPase_c"/>
    <property type="match status" value="1"/>
</dbReference>